<reference evidence="2" key="1">
    <citation type="journal article" date="2020" name="J Insects Food Feed">
        <title>The yellow mealworm (Tenebrio molitor) genome: a resource for the emerging insects as food and feed industry.</title>
        <authorList>
            <person name="Eriksson T."/>
            <person name="Andere A."/>
            <person name="Kelstrup H."/>
            <person name="Emery V."/>
            <person name="Picard C."/>
        </authorList>
    </citation>
    <scope>NUCLEOTIDE SEQUENCE</scope>
    <source>
        <strain evidence="2">Stoneville</strain>
        <tissue evidence="2">Whole head</tissue>
    </source>
</reference>
<protein>
    <submittedName>
        <fullName evidence="2">Uncharacterized protein</fullName>
    </submittedName>
</protein>
<gene>
    <name evidence="2" type="ORF">GEV33_006614</name>
</gene>
<evidence type="ECO:0000256" key="1">
    <source>
        <dbReference type="SAM" id="MobiDB-lite"/>
    </source>
</evidence>
<feature type="compositionally biased region" description="Polar residues" evidence="1">
    <location>
        <begin position="1"/>
        <end position="16"/>
    </location>
</feature>
<sequence>MQTKNINIERAPNNNIDGGGTRINMPEKTVLMIQRGSHSIQNGLPEGLQTNADADGAPPLPPRTAIIFTPLPAVSKPQVPPHVTTFRNTPSAANLKTKDKQTRTRNTFFLGYRLAYEFQGTIAVPVEAEPSRPLPTSKSNLLPQPVVTTPGARDGRFRRCSFVCSGIWTRDREIFALFQCSGAVFRWVFAEATRKNWSITSRAPGCNVQPLLSAECDIPQTEKPEIHKLTAGYLLTGFLPQSLEFRVRGLTPVASLLDPVSVEKYHFTVDNSQKCLRMRKLFSMQCLCL</sequence>
<dbReference type="Proteomes" id="UP000719412">
    <property type="component" value="Unassembled WGS sequence"/>
</dbReference>
<reference evidence="2" key="2">
    <citation type="submission" date="2021-08" db="EMBL/GenBank/DDBJ databases">
        <authorList>
            <person name="Eriksson T."/>
        </authorList>
    </citation>
    <scope>NUCLEOTIDE SEQUENCE</scope>
    <source>
        <strain evidence="2">Stoneville</strain>
        <tissue evidence="2">Whole head</tissue>
    </source>
</reference>
<evidence type="ECO:0000313" key="2">
    <source>
        <dbReference type="EMBL" id="KAH0816176.1"/>
    </source>
</evidence>
<dbReference type="AlphaFoldDB" id="A0A8J6HLG7"/>
<name>A0A8J6HLG7_TENMO</name>
<evidence type="ECO:0000313" key="3">
    <source>
        <dbReference type="Proteomes" id="UP000719412"/>
    </source>
</evidence>
<comment type="caution">
    <text evidence="2">The sequence shown here is derived from an EMBL/GenBank/DDBJ whole genome shotgun (WGS) entry which is preliminary data.</text>
</comment>
<organism evidence="2 3">
    <name type="scientific">Tenebrio molitor</name>
    <name type="common">Yellow mealworm beetle</name>
    <dbReference type="NCBI Taxonomy" id="7067"/>
    <lineage>
        <taxon>Eukaryota</taxon>
        <taxon>Metazoa</taxon>
        <taxon>Ecdysozoa</taxon>
        <taxon>Arthropoda</taxon>
        <taxon>Hexapoda</taxon>
        <taxon>Insecta</taxon>
        <taxon>Pterygota</taxon>
        <taxon>Neoptera</taxon>
        <taxon>Endopterygota</taxon>
        <taxon>Coleoptera</taxon>
        <taxon>Polyphaga</taxon>
        <taxon>Cucujiformia</taxon>
        <taxon>Tenebrionidae</taxon>
        <taxon>Tenebrio</taxon>
    </lineage>
</organism>
<feature type="region of interest" description="Disordered" evidence="1">
    <location>
        <begin position="1"/>
        <end position="22"/>
    </location>
</feature>
<accession>A0A8J6HLG7</accession>
<dbReference type="EMBL" id="JABDTM020021931">
    <property type="protein sequence ID" value="KAH0816176.1"/>
    <property type="molecule type" value="Genomic_DNA"/>
</dbReference>
<keyword evidence="3" id="KW-1185">Reference proteome</keyword>
<proteinExistence type="predicted"/>